<dbReference type="PANTHER" id="PTHR17985:SF8">
    <property type="entry name" value="TRANSPORT AND GOLGI ORGANIZATION PROTEIN 2 HOMOLOG"/>
    <property type="match status" value="1"/>
</dbReference>
<gene>
    <name evidence="1" type="ORF">JYP53_16835</name>
</gene>
<comment type="caution">
    <text evidence="1">The sequence shown here is derived from an EMBL/GenBank/DDBJ whole genome shotgun (WGS) entry which is preliminary data.</text>
</comment>
<sequence length="280" mass="30668">MCLIAFAIGQNRRFPLVVAANRDEFFRRPTADMAWWTPAEGTDILAGRDLASGGTWLAISPGGQVAAVTNVREGNPDPGASSRGELPIKALAEPTSTLLPSLNATASHYAGFNLVTLSESGGWYYSNRDAHPGRTLFRGTYGLSNHLLQTPWPKLLRLRTAFARTIEQANAYADDLHNQLLPLLQDTSTAPDHQLPRTGVGLETERFLSSPFIIGDQYGTRATTIVTLDDGGIITVTEQSWGTQGQALGKRQFRWQREQTDSGIIRTISETPDRRSPHGR</sequence>
<dbReference type="Proteomes" id="UP000664344">
    <property type="component" value="Unassembled WGS sequence"/>
</dbReference>
<accession>A0ABS3BN13</accession>
<name>A0ABS3BN13_9GAMM</name>
<dbReference type="Pfam" id="PF05742">
    <property type="entry name" value="TANGO2"/>
    <property type="match status" value="1"/>
</dbReference>
<evidence type="ECO:0000313" key="1">
    <source>
        <dbReference type="EMBL" id="MBN7771575.1"/>
    </source>
</evidence>
<organism evidence="1 2">
    <name type="scientific">Marinobacter daepoensis</name>
    <dbReference type="NCBI Taxonomy" id="262077"/>
    <lineage>
        <taxon>Bacteria</taxon>
        <taxon>Pseudomonadati</taxon>
        <taxon>Pseudomonadota</taxon>
        <taxon>Gammaproteobacteria</taxon>
        <taxon>Pseudomonadales</taxon>
        <taxon>Marinobacteraceae</taxon>
        <taxon>Marinobacter</taxon>
    </lineage>
</organism>
<protein>
    <submittedName>
        <fullName evidence="1">NRDE family protein</fullName>
    </submittedName>
</protein>
<dbReference type="InterPro" id="IPR008551">
    <property type="entry name" value="TANGO2"/>
</dbReference>
<reference evidence="1 2" key="1">
    <citation type="submission" date="2021-02" db="EMBL/GenBank/DDBJ databases">
        <title>PHA producing bacteria isolated from coastal sediment in Guangdong, Shenzhen.</title>
        <authorList>
            <person name="Zheng W."/>
            <person name="Yu S."/>
            <person name="Huang Y."/>
        </authorList>
    </citation>
    <scope>NUCLEOTIDE SEQUENCE [LARGE SCALE GENOMIC DNA]</scope>
    <source>
        <strain evidence="1 2">TN21-5</strain>
    </source>
</reference>
<dbReference type="RefSeq" id="WP_206558320.1">
    <property type="nucleotide sequence ID" value="NZ_JAFKDB010000020.1"/>
</dbReference>
<keyword evidence="2" id="KW-1185">Reference proteome</keyword>
<dbReference type="EMBL" id="JAFKDB010000020">
    <property type="protein sequence ID" value="MBN7771575.1"/>
    <property type="molecule type" value="Genomic_DNA"/>
</dbReference>
<evidence type="ECO:0000313" key="2">
    <source>
        <dbReference type="Proteomes" id="UP000664344"/>
    </source>
</evidence>
<dbReference type="PANTHER" id="PTHR17985">
    <property type="entry name" value="SER/THR-RICH PROTEIN T10 IN DGCR REGION"/>
    <property type="match status" value="1"/>
</dbReference>
<proteinExistence type="predicted"/>